<dbReference type="InterPro" id="IPR039535">
    <property type="entry name" value="ASST-like"/>
</dbReference>
<dbReference type="Proteomes" id="UP000777438">
    <property type="component" value="Unassembled WGS sequence"/>
</dbReference>
<dbReference type="OrthoDB" id="5427350at2759"/>
<dbReference type="PANTHER" id="PTHR35340:SF9">
    <property type="entry name" value="ASST-DOMAIN-CONTAINING PROTEIN"/>
    <property type="match status" value="1"/>
</dbReference>
<keyword evidence="1" id="KW-0732">Signal</keyword>
<accession>A0A9P9AVN6</accession>
<evidence type="ECO:0000313" key="2">
    <source>
        <dbReference type="EMBL" id="KAH6897338.1"/>
    </source>
</evidence>
<name>A0A9P9AVN6_9HYPO</name>
<dbReference type="InterPro" id="IPR053143">
    <property type="entry name" value="Arylsulfate_ST"/>
</dbReference>
<gene>
    <name evidence="2" type="ORF">B0T10DRAFT_182734</name>
</gene>
<sequence length="524" mass="58087">MKFTGLATVVTVLATCVSAELQFRSRPDLYPPRLNITIPAADDISPGFIFVTPYPTRGEGELLPEQPAAYIFRNDGDLVWSSLGYLSGFVANFQAVTYQNKPALQAFQGTIDANHGRGYGTFQILNDQYRPVTQVQGLTNKIPSIHEFRLVDEKTALVEIYDPIPYDLTPYGGTKKQKWIIDSILQEIDIETGELIFEVHSLDIVSPADSLAPILPNTGLTGPDGWDYFHLNSIDKDDEGNYLISSRHTSTIYKLSGRDGSIIWQLGGKRSTFELSPELNFGHQHDARFLGRSSDGQVETISFFDNSAWNFGPENEKLPLHPHSRGLIVELNHADNSTKIIQSYASPDRLSAESQGNTQVLPDGNVFVNWGQDGAVTEFRPDGTPIFNAYLDTGTAVQNYRGFRFEWTGRPKEVPAVAAVHAGKDTIVYVSWNGDTEVALWRFYVQDGGQAEATTVRGIGKAERVSFETRLTIPAQQIQYLGANARIFAAGFAKDGRVLTRSRAVAVQEDVHLQDDDDDEFGEL</sequence>
<feature type="signal peptide" evidence="1">
    <location>
        <begin position="1"/>
        <end position="19"/>
    </location>
</feature>
<dbReference type="SUPFAM" id="SSF50998">
    <property type="entry name" value="Quinoprotein alcohol dehydrogenase-like"/>
    <property type="match status" value="1"/>
</dbReference>
<dbReference type="Pfam" id="PF14269">
    <property type="entry name" value="Arylsulfotran_2"/>
    <property type="match status" value="1"/>
</dbReference>
<dbReference type="AlphaFoldDB" id="A0A9P9AVN6"/>
<feature type="chain" id="PRO_5040474496" evidence="1">
    <location>
        <begin position="20"/>
        <end position="524"/>
    </location>
</feature>
<evidence type="ECO:0000313" key="3">
    <source>
        <dbReference type="Proteomes" id="UP000777438"/>
    </source>
</evidence>
<dbReference type="EMBL" id="JAGPYM010000003">
    <property type="protein sequence ID" value="KAH6897338.1"/>
    <property type="molecule type" value="Genomic_DNA"/>
</dbReference>
<reference evidence="2 3" key="1">
    <citation type="journal article" date="2021" name="Nat. Commun.">
        <title>Genetic determinants of endophytism in the Arabidopsis root mycobiome.</title>
        <authorList>
            <person name="Mesny F."/>
            <person name="Miyauchi S."/>
            <person name="Thiergart T."/>
            <person name="Pickel B."/>
            <person name="Atanasova L."/>
            <person name="Karlsson M."/>
            <person name="Huettel B."/>
            <person name="Barry K.W."/>
            <person name="Haridas S."/>
            <person name="Chen C."/>
            <person name="Bauer D."/>
            <person name="Andreopoulos W."/>
            <person name="Pangilinan J."/>
            <person name="LaButti K."/>
            <person name="Riley R."/>
            <person name="Lipzen A."/>
            <person name="Clum A."/>
            <person name="Drula E."/>
            <person name="Henrissat B."/>
            <person name="Kohler A."/>
            <person name="Grigoriev I.V."/>
            <person name="Martin F.M."/>
            <person name="Hacquard S."/>
        </authorList>
    </citation>
    <scope>NUCLEOTIDE SEQUENCE [LARGE SCALE GENOMIC DNA]</scope>
    <source>
        <strain evidence="2 3">MPI-CAGE-CH-0241</strain>
    </source>
</reference>
<protein>
    <submittedName>
        <fullName evidence="2">ASST-domain-containing protein</fullName>
    </submittedName>
</protein>
<keyword evidence="3" id="KW-1185">Reference proteome</keyword>
<dbReference type="InterPro" id="IPR011047">
    <property type="entry name" value="Quinoprotein_ADH-like_sf"/>
</dbReference>
<comment type="caution">
    <text evidence="2">The sequence shown here is derived from an EMBL/GenBank/DDBJ whole genome shotgun (WGS) entry which is preliminary data.</text>
</comment>
<dbReference type="PANTHER" id="PTHR35340">
    <property type="entry name" value="PQQ ENZYME REPEAT PROTEIN-RELATED"/>
    <property type="match status" value="1"/>
</dbReference>
<organism evidence="2 3">
    <name type="scientific">Thelonectria olida</name>
    <dbReference type="NCBI Taxonomy" id="1576542"/>
    <lineage>
        <taxon>Eukaryota</taxon>
        <taxon>Fungi</taxon>
        <taxon>Dikarya</taxon>
        <taxon>Ascomycota</taxon>
        <taxon>Pezizomycotina</taxon>
        <taxon>Sordariomycetes</taxon>
        <taxon>Hypocreomycetidae</taxon>
        <taxon>Hypocreales</taxon>
        <taxon>Nectriaceae</taxon>
        <taxon>Thelonectria</taxon>
    </lineage>
</organism>
<proteinExistence type="predicted"/>
<evidence type="ECO:0000256" key="1">
    <source>
        <dbReference type="SAM" id="SignalP"/>
    </source>
</evidence>